<reference evidence="11 12" key="1">
    <citation type="submission" date="2018-06" db="EMBL/GenBank/DDBJ databases">
        <title>Whole genome sequencing of Candida tropicalis (genome annotated by CSBL at Korea University).</title>
        <authorList>
            <person name="Ahn J."/>
        </authorList>
    </citation>
    <scope>NUCLEOTIDE SEQUENCE [LARGE SCALE GENOMIC DNA]</scope>
    <source>
        <strain evidence="11 12">ATCC 20962</strain>
    </source>
</reference>
<evidence type="ECO:0000256" key="8">
    <source>
        <dbReference type="SAM" id="Coils"/>
    </source>
</evidence>
<protein>
    <recommendedName>
        <fullName evidence="4 7">DNA replication complex GINS protein PSF1</fullName>
    </recommendedName>
</protein>
<gene>
    <name evidence="11" type="primary">PSF1</name>
    <name evidence="11" type="ORF">Cantr_01426</name>
</gene>
<evidence type="ECO:0000256" key="3">
    <source>
        <dbReference type="ARBA" id="ARBA00011352"/>
    </source>
</evidence>
<dbReference type="SUPFAM" id="SSF158573">
    <property type="entry name" value="GINS helical bundle-like"/>
    <property type="match status" value="2"/>
</dbReference>
<dbReference type="AlphaFoldDB" id="A0A367YI69"/>
<dbReference type="PANTHER" id="PTHR12914:SF2">
    <property type="entry name" value="DNA REPLICATION COMPLEX GINS PROTEIN PSF1"/>
    <property type="match status" value="1"/>
</dbReference>
<dbReference type="InterPro" id="IPR056783">
    <property type="entry name" value="PSF1_C"/>
</dbReference>
<evidence type="ECO:0000259" key="10">
    <source>
        <dbReference type="Pfam" id="PF24997"/>
    </source>
</evidence>
<dbReference type="PANTHER" id="PTHR12914">
    <property type="entry name" value="PARTNER OF SLD5"/>
    <property type="match status" value="1"/>
</dbReference>
<evidence type="ECO:0000313" key="12">
    <source>
        <dbReference type="Proteomes" id="UP000253472"/>
    </source>
</evidence>
<accession>A0A367YI69</accession>
<keyword evidence="8" id="KW-0175">Coiled coil</keyword>
<evidence type="ECO:0000259" key="9">
    <source>
        <dbReference type="Pfam" id="PF05916"/>
    </source>
</evidence>
<comment type="subunit">
    <text evidence="3">Component of the GINS complex which is a heterotetramer of SLD5, PSF1, PSF2 and PSF3.</text>
</comment>
<evidence type="ECO:0000256" key="1">
    <source>
        <dbReference type="ARBA" id="ARBA00004123"/>
    </source>
</evidence>
<keyword evidence="12" id="KW-1185">Reference proteome</keyword>
<dbReference type="Proteomes" id="UP000253472">
    <property type="component" value="Unassembled WGS sequence"/>
</dbReference>
<feature type="domain" description="DNA replication complex GINS protein PSF1 C-terminal" evidence="10">
    <location>
        <begin position="254"/>
        <end position="301"/>
    </location>
</feature>
<name>A0A367YI69_9ASCO</name>
<dbReference type="EMBL" id="QLNQ01000020">
    <property type="protein sequence ID" value="RCK65289.1"/>
    <property type="molecule type" value="Genomic_DNA"/>
</dbReference>
<sequence length="302" mass="35134">MYGDTANKLILDAKRSSNLSSIPIYQSDLIRDIVKETNDLNKDVDYLTGVHDEITDQLNVLTEQYNESIEKLQDINRQRLELDKKLKEIEKKERDPRNTRDFSSERSEITAMETVLLKRKENTAELVQDLSKDIEQINEKHSKINQCQLFVTHLSMRRNKRCLLAYEKLRADKIAEFAWLNIDPVEGTPSSTTMESNVTPITKNLTNYTTSLDLNNLNHFEQDFFKQYQDLIMNFKSDFEDIDLSGDLNAPTNIFIDVRVLKDGGEVTTEYGSFNLIKDSQFFVRKSDVERLIQQGYLEEIV</sequence>
<dbReference type="Pfam" id="PF05916">
    <property type="entry name" value="Sld5"/>
    <property type="match status" value="1"/>
</dbReference>
<evidence type="ECO:0000256" key="5">
    <source>
        <dbReference type="ARBA" id="ARBA00022705"/>
    </source>
</evidence>
<dbReference type="CDD" id="cd11710">
    <property type="entry name" value="GINS_A_psf1"/>
    <property type="match status" value="1"/>
</dbReference>
<dbReference type="GO" id="GO:0000811">
    <property type="term" value="C:GINS complex"/>
    <property type="evidence" value="ECO:0007669"/>
    <property type="project" value="UniProtKB-UniRule"/>
</dbReference>
<dbReference type="InterPro" id="IPR021151">
    <property type="entry name" value="GINS_A"/>
</dbReference>
<keyword evidence="5 7" id="KW-0235">DNA replication</keyword>
<keyword evidence="6 7" id="KW-0539">Nucleus</keyword>
<comment type="function">
    <text evidence="7">Required for correct functioning of the GINS complex, a complex that plays an essential role in the initiation of DNA replication, and progression of DNA replication forks. GINS complex seems to bind preferentially to single-stranded DNA.</text>
</comment>
<evidence type="ECO:0000256" key="2">
    <source>
        <dbReference type="ARBA" id="ARBA00006677"/>
    </source>
</evidence>
<comment type="subcellular location">
    <subcellularLocation>
        <location evidence="1 7">Nucleus</location>
    </subcellularLocation>
</comment>
<comment type="similarity">
    <text evidence="2 7">Belongs to the GINS1/PSF1 family.</text>
</comment>
<evidence type="ECO:0000256" key="4">
    <source>
        <dbReference type="ARBA" id="ARBA00015143"/>
    </source>
</evidence>
<dbReference type="Gene3D" id="1.20.58.1030">
    <property type="match status" value="1"/>
</dbReference>
<dbReference type="STRING" id="5486.A0A367YI69"/>
<feature type="domain" description="GINS subunit" evidence="9">
    <location>
        <begin position="130"/>
        <end position="238"/>
    </location>
</feature>
<feature type="coiled-coil region" evidence="8">
    <location>
        <begin position="51"/>
        <end position="95"/>
    </location>
</feature>
<comment type="caution">
    <text evidence="11">The sequence shown here is derived from an EMBL/GenBank/DDBJ whole genome shotgun (WGS) entry which is preliminary data.</text>
</comment>
<dbReference type="CDD" id="cd21696">
    <property type="entry name" value="GINS_B_Psf1"/>
    <property type="match status" value="1"/>
</dbReference>
<evidence type="ECO:0000256" key="6">
    <source>
        <dbReference type="ARBA" id="ARBA00023242"/>
    </source>
</evidence>
<proteinExistence type="inferred from homology"/>
<dbReference type="OrthoDB" id="10252587at2759"/>
<evidence type="ECO:0000313" key="11">
    <source>
        <dbReference type="EMBL" id="RCK65289.1"/>
    </source>
</evidence>
<dbReference type="InterPro" id="IPR005339">
    <property type="entry name" value="GINS_Psf1"/>
</dbReference>
<evidence type="ECO:0000256" key="7">
    <source>
        <dbReference type="RuleBase" id="RU368085"/>
    </source>
</evidence>
<dbReference type="Pfam" id="PF24997">
    <property type="entry name" value="PSF1_C"/>
    <property type="match status" value="1"/>
</dbReference>
<dbReference type="InterPro" id="IPR036224">
    <property type="entry name" value="GINS_bundle-like_dom_sf"/>
</dbReference>
<dbReference type="GO" id="GO:1902983">
    <property type="term" value="P:DNA strand elongation involved in mitotic DNA replication"/>
    <property type="evidence" value="ECO:0007669"/>
    <property type="project" value="TreeGrafter"/>
</dbReference>
<organism evidence="11 12">
    <name type="scientific">Candida viswanathii</name>
    <dbReference type="NCBI Taxonomy" id="5486"/>
    <lineage>
        <taxon>Eukaryota</taxon>
        <taxon>Fungi</taxon>
        <taxon>Dikarya</taxon>
        <taxon>Ascomycota</taxon>
        <taxon>Saccharomycotina</taxon>
        <taxon>Pichiomycetes</taxon>
        <taxon>Debaryomycetaceae</taxon>
        <taxon>Candida/Lodderomyces clade</taxon>
        <taxon>Candida</taxon>
    </lineage>
</organism>